<organism evidence="2 3">
    <name type="scientific">Cryoendolithus antarcticus</name>
    <dbReference type="NCBI Taxonomy" id="1507870"/>
    <lineage>
        <taxon>Eukaryota</taxon>
        <taxon>Fungi</taxon>
        <taxon>Dikarya</taxon>
        <taxon>Ascomycota</taxon>
        <taxon>Pezizomycotina</taxon>
        <taxon>Dothideomycetes</taxon>
        <taxon>Dothideomycetidae</taxon>
        <taxon>Cladosporiales</taxon>
        <taxon>Cladosporiaceae</taxon>
        <taxon>Cryoendolithus</taxon>
    </lineage>
</organism>
<accession>A0A1V8SZD3</accession>
<evidence type="ECO:0000313" key="3">
    <source>
        <dbReference type="Proteomes" id="UP000192596"/>
    </source>
</evidence>
<evidence type="ECO:0000313" key="2">
    <source>
        <dbReference type="EMBL" id="OQO04381.1"/>
    </source>
</evidence>
<keyword evidence="1" id="KW-0732">Signal</keyword>
<dbReference type="EMBL" id="NAJO01000022">
    <property type="protein sequence ID" value="OQO04381.1"/>
    <property type="molecule type" value="Genomic_DNA"/>
</dbReference>
<dbReference type="InParanoid" id="A0A1V8SZD3"/>
<gene>
    <name evidence="2" type="ORF">B0A48_10992</name>
</gene>
<keyword evidence="3" id="KW-1185">Reference proteome</keyword>
<comment type="caution">
    <text evidence="2">The sequence shown here is derived from an EMBL/GenBank/DDBJ whole genome shotgun (WGS) entry which is preliminary data.</text>
</comment>
<dbReference type="AlphaFoldDB" id="A0A1V8SZD3"/>
<evidence type="ECO:0000256" key="1">
    <source>
        <dbReference type="SAM" id="SignalP"/>
    </source>
</evidence>
<protein>
    <submittedName>
        <fullName evidence="2">Uncharacterized protein</fullName>
    </submittedName>
</protein>
<sequence length="407" mass="44317">MFSRSSIWLLMGTVAVQGAPFDGEFVGESGDLVPGEAIDEAIALPLMDSVLTIATKPVMWNNQTQANETRMLNDEDRDARWDQMRFMACADYGGHVTGYYYHSPGSMEQPTQTAYRKRNTPEWAEGCQGHAKALTDNDEWACDIDRYGTFDEKAQGTFMGTITYGYTGFNCFMGDGHATHRDKDYGMCYAEMYCTHQRELSVELGASKATAPVIYHSTVTEGKTPNLPSKDAKGLVLSYLVKAKERIGKQQCGLDPIPISGTACSMTVECVGDKPYLEKLADTLLTVFKTDAKDLSQPFDKKDCTPQPPICNPDGKQCKYLPDICDYYKGVEMPSQYAVSVIDKAPPNSGETSPLLGNMKVTMTCAEESSSNVFCSALSLLLRGLSVAPAVGGVFGAGGTMLRGSCT</sequence>
<reference evidence="3" key="1">
    <citation type="submission" date="2017-03" db="EMBL/GenBank/DDBJ databases">
        <title>Genomes of endolithic fungi from Antarctica.</title>
        <authorList>
            <person name="Coleine C."/>
            <person name="Masonjones S."/>
            <person name="Stajich J.E."/>
        </authorList>
    </citation>
    <scope>NUCLEOTIDE SEQUENCE [LARGE SCALE GENOMIC DNA]</scope>
    <source>
        <strain evidence="3">CCFEE 5527</strain>
    </source>
</reference>
<name>A0A1V8SZD3_9PEZI</name>
<feature type="chain" id="PRO_5012347879" evidence="1">
    <location>
        <begin position="19"/>
        <end position="407"/>
    </location>
</feature>
<dbReference type="OrthoDB" id="3949387at2759"/>
<proteinExistence type="predicted"/>
<dbReference type="Proteomes" id="UP000192596">
    <property type="component" value="Unassembled WGS sequence"/>
</dbReference>
<feature type="signal peptide" evidence="1">
    <location>
        <begin position="1"/>
        <end position="18"/>
    </location>
</feature>